<evidence type="ECO:0000313" key="1">
    <source>
        <dbReference type="EMBL" id="EHQ27346.1"/>
    </source>
</evidence>
<dbReference type="Proteomes" id="UP000002774">
    <property type="component" value="Chromosome"/>
</dbReference>
<reference evidence="1" key="1">
    <citation type="submission" date="2011-09" db="EMBL/GenBank/DDBJ databases">
        <title>The permanent draft genome of Mucilaginibacter paludis DSM 18603.</title>
        <authorList>
            <consortium name="US DOE Joint Genome Institute (JGI-PGF)"/>
            <person name="Lucas S."/>
            <person name="Han J."/>
            <person name="Lapidus A."/>
            <person name="Bruce D."/>
            <person name="Goodwin L."/>
            <person name="Pitluck S."/>
            <person name="Peters L."/>
            <person name="Kyrpides N."/>
            <person name="Mavromatis K."/>
            <person name="Ivanova N."/>
            <person name="Mikhailova N."/>
            <person name="Held B."/>
            <person name="Detter J.C."/>
            <person name="Tapia R."/>
            <person name="Han C."/>
            <person name="Land M."/>
            <person name="Hauser L."/>
            <person name="Markowitz V."/>
            <person name="Cheng J.-F."/>
            <person name="Hugenholtz P."/>
            <person name="Woyke T."/>
            <person name="Wu D."/>
            <person name="Tindall B."/>
            <person name="Brambilla E."/>
            <person name="Klenk H.-P."/>
            <person name="Eisen J.A."/>
        </authorList>
    </citation>
    <scope>NUCLEOTIDE SEQUENCE [LARGE SCALE GENOMIC DNA]</scope>
    <source>
        <strain evidence="1">DSM 18603</strain>
    </source>
</reference>
<sequence>MCLLIVKGKYDYRPQSVNDEPVNNVKFLEAGKAEYQKNNGSN</sequence>
<organism evidence="1 2">
    <name type="scientific">Mucilaginibacter paludis DSM 18603</name>
    <dbReference type="NCBI Taxonomy" id="714943"/>
    <lineage>
        <taxon>Bacteria</taxon>
        <taxon>Pseudomonadati</taxon>
        <taxon>Bacteroidota</taxon>
        <taxon>Sphingobacteriia</taxon>
        <taxon>Sphingobacteriales</taxon>
        <taxon>Sphingobacteriaceae</taxon>
        <taxon>Mucilaginibacter</taxon>
    </lineage>
</organism>
<dbReference type="EMBL" id="CM001403">
    <property type="protein sequence ID" value="EHQ27346.1"/>
    <property type="molecule type" value="Genomic_DNA"/>
</dbReference>
<protein>
    <submittedName>
        <fullName evidence="1">Uncharacterized protein</fullName>
    </submittedName>
</protein>
<gene>
    <name evidence="1" type="ORF">Mucpa_3242</name>
</gene>
<dbReference type="STRING" id="714943.Mucpa_3242"/>
<accession>H1YG82</accession>
<keyword evidence="2" id="KW-1185">Reference proteome</keyword>
<evidence type="ECO:0000313" key="2">
    <source>
        <dbReference type="Proteomes" id="UP000002774"/>
    </source>
</evidence>
<dbReference type="AlphaFoldDB" id="H1YG82"/>
<dbReference type="HOGENOM" id="CLU_3254267_0_0_10"/>
<proteinExistence type="predicted"/>
<dbReference type="RefSeq" id="WP_008507763.1">
    <property type="nucleotide sequence ID" value="NZ_CM001403.1"/>
</dbReference>
<name>H1YG82_9SPHI</name>